<feature type="domain" description="Carrier" evidence="3">
    <location>
        <begin position="1"/>
        <end position="42"/>
    </location>
</feature>
<evidence type="ECO:0000256" key="2">
    <source>
        <dbReference type="ARBA" id="ARBA00022553"/>
    </source>
</evidence>
<proteinExistence type="predicted"/>
<feature type="domain" description="Carrier" evidence="3">
    <location>
        <begin position="50"/>
        <end position="84"/>
    </location>
</feature>
<dbReference type="InterPro" id="IPR009081">
    <property type="entry name" value="PP-bd_ACP"/>
</dbReference>
<dbReference type="InterPro" id="IPR003231">
    <property type="entry name" value="ACP"/>
</dbReference>
<evidence type="ECO:0000313" key="4">
    <source>
        <dbReference type="EMBL" id="GAA4338049.1"/>
    </source>
</evidence>
<dbReference type="RefSeq" id="WP_345257010.1">
    <property type="nucleotide sequence ID" value="NZ_BAABGY010000011.1"/>
</dbReference>
<reference evidence="5" key="1">
    <citation type="journal article" date="2019" name="Int. J. Syst. Evol. Microbiol.">
        <title>The Global Catalogue of Microorganisms (GCM) 10K type strain sequencing project: providing services to taxonomists for standard genome sequencing and annotation.</title>
        <authorList>
            <consortium name="The Broad Institute Genomics Platform"/>
            <consortium name="The Broad Institute Genome Sequencing Center for Infectious Disease"/>
            <person name="Wu L."/>
            <person name="Ma J."/>
        </authorList>
    </citation>
    <scope>NUCLEOTIDE SEQUENCE [LARGE SCALE GENOMIC DNA]</scope>
    <source>
        <strain evidence="5">JCM 17919</strain>
    </source>
</reference>
<name>A0ABP8HDY4_9BACT</name>
<evidence type="ECO:0000313" key="5">
    <source>
        <dbReference type="Proteomes" id="UP001501725"/>
    </source>
</evidence>
<dbReference type="EMBL" id="BAABGY010000011">
    <property type="protein sequence ID" value="GAA4338049.1"/>
    <property type="molecule type" value="Genomic_DNA"/>
</dbReference>
<organism evidence="4 5">
    <name type="scientific">Flaviaesturariibacter amylovorans</name>
    <dbReference type="NCBI Taxonomy" id="1084520"/>
    <lineage>
        <taxon>Bacteria</taxon>
        <taxon>Pseudomonadati</taxon>
        <taxon>Bacteroidota</taxon>
        <taxon>Chitinophagia</taxon>
        <taxon>Chitinophagales</taxon>
        <taxon>Chitinophagaceae</taxon>
        <taxon>Flaviaestuariibacter</taxon>
    </lineage>
</organism>
<evidence type="ECO:0000256" key="1">
    <source>
        <dbReference type="ARBA" id="ARBA00022450"/>
    </source>
</evidence>
<dbReference type="SUPFAM" id="SSF47336">
    <property type="entry name" value="ACP-like"/>
    <property type="match status" value="1"/>
</dbReference>
<dbReference type="InterPro" id="IPR036736">
    <property type="entry name" value="ACP-like_sf"/>
</dbReference>
<dbReference type="Proteomes" id="UP001501725">
    <property type="component" value="Unassembled WGS sequence"/>
</dbReference>
<accession>A0ABP8HDY4</accession>
<protein>
    <recommendedName>
        <fullName evidence="3">Carrier domain-containing protein</fullName>
    </recommendedName>
</protein>
<evidence type="ECO:0000259" key="3">
    <source>
        <dbReference type="PROSITE" id="PS50075"/>
    </source>
</evidence>
<gene>
    <name evidence="4" type="ORF">GCM10023184_34220</name>
</gene>
<comment type="caution">
    <text evidence="4">The sequence shown here is derived from an EMBL/GenBank/DDBJ whole genome shotgun (WGS) entry which is preliminary data.</text>
</comment>
<dbReference type="PANTHER" id="PTHR20863:SF76">
    <property type="entry name" value="CARRIER DOMAIN-CONTAINING PROTEIN"/>
    <property type="match status" value="1"/>
</dbReference>
<dbReference type="PANTHER" id="PTHR20863">
    <property type="entry name" value="ACYL CARRIER PROTEIN"/>
    <property type="match status" value="1"/>
</dbReference>
<dbReference type="PROSITE" id="PS50075">
    <property type="entry name" value="CARRIER"/>
    <property type="match status" value="2"/>
</dbReference>
<sequence>MGLDTVELIVRIEQHFAICIPDAEAERIATVQDLADAVLRHSGPPPNLVAEITRRVVELVADHAGRDPDAVLLAHSLTSDLGLD</sequence>
<keyword evidence="2" id="KW-0597">Phosphoprotein</keyword>
<keyword evidence="5" id="KW-1185">Reference proteome</keyword>
<dbReference type="Gene3D" id="1.10.1200.10">
    <property type="entry name" value="ACP-like"/>
    <property type="match status" value="1"/>
</dbReference>
<keyword evidence="1" id="KW-0596">Phosphopantetheine</keyword>